<feature type="compositionally biased region" description="Low complexity" evidence="1">
    <location>
        <begin position="142"/>
        <end position="159"/>
    </location>
</feature>
<feature type="region of interest" description="Disordered" evidence="1">
    <location>
        <begin position="1"/>
        <end position="115"/>
    </location>
</feature>
<evidence type="ECO:0000313" key="3">
    <source>
        <dbReference type="EMBL" id="KJE92026.1"/>
    </source>
</evidence>
<dbReference type="InterPro" id="IPR039333">
    <property type="entry name" value="PYM1"/>
</dbReference>
<dbReference type="GO" id="GO:1903259">
    <property type="term" value="P:exon-exon junction complex disassembly"/>
    <property type="evidence" value="ECO:0007669"/>
    <property type="project" value="InterPro"/>
</dbReference>
<feature type="domain" description="WIBG Mago-binding" evidence="2">
    <location>
        <begin position="11"/>
        <end position="37"/>
    </location>
</feature>
<dbReference type="AlphaFoldDB" id="A0A0D2UAG0"/>
<evidence type="ECO:0000256" key="1">
    <source>
        <dbReference type="SAM" id="MobiDB-lite"/>
    </source>
</evidence>
<sequence length="224" mass="24079">MSSVYKTNAQGETVIAASRRPDGTMRKERRVKAGYIPQAEQPKYVNPMRADEPPVIPGLKPGMTVEDIAAQNQQAMSKAAKKNAKRKEKKKQGQDGEGDDDEDVSQVSDQVQQISLAEQAEIDSLRAAAFPAGSIGRKAADSHPGASSSAAAAAAAESSTGEDLSDPAAQARHLRGLKKKLRQIVELEESLKRTPDAAPDANQLEKLSRRQAIEEEIALLEKQA</sequence>
<dbReference type="EMBL" id="KE346363">
    <property type="protein sequence ID" value="KJE92026.1"/>
    <property type="molecule type" value="Genomic_DNA"/>
</dbReference>
<name>A0A0D2UAG0_CAPO3</name>
<keyword evidence="4" id="KW-1185">Reference proteome</keyword>
<dbReference type="eggNOG" id="KOG4325">
    <property type="taxonomic scope" value="Eukaryota"/>
</dbReference>
<dbReference type="GO" id="GO:0003723">
    <property type="term" value="F:RNA binding"/>
    <property type="evidence" value="ECO:0007669"/>
    <property type="project" value="TreeGrafter"/>
</dbReference>
<accession>A0A0D2UAG0</accession>
<organism evidence="3 4">
    <name type="scientific">Capsaspora owczarzaki (strain ATCC 30864)</name>
    <dbReference type="NCBI Taxonomy" id="595528"/>
    <lineage>
        <taxon>Eukaryota</taxon>
        <taxon>Filasterea</taxon>
        <taxon>Capsaspora</taxon>
    </lineage>
</organism>
<evidence type="ECO:0000313" key="4">
    <source>
        <dbReference type="Proteomes" id="UP000008743"/>
    </source>
</evidence>
<dbReference type="GO" id="GO:0005737">
    <property type="term" value="C:cytoplasm"/>
    <property type="evidence" value="ECO:0007669"/>
    <property type="project" value="TreeGrafter"/>
</dbReference>
<feature type="compositionally biased region" description="Basic residues" evidence="1">
    <location>
        <begin position="79"/>
        <end position="90"/>
    </location>
</feature>
<feature type="compositionally biased region" description="Low complexity" evidence="1">
    <location>
        <begin position="69"/>
        <end position="78"/>
    </location>
</feature>
<dbReference type="PANTHER" id="PTHR22959:SF0">
    <property type="entry name" value="PARTNER OF Y14 AND MAGO"/>
    <property type="match status" value="1"/>
</dbReference>
<dbReference type="SUPFAM" id="SSF101931">
    <property type="entry name" value="Pym (Within the bgcn gene intron protein, WIBG), N-terminal domain"/>
    <property type="match status" value="1"/>
</dbReference>
<dbReference type="Pfam" id="PF09282">
    <property type="entry name" value="Mago-bind"/>
    <property type="match status" value="1"/>
</dbReference>
<dbReference type="PANTHER" id="PTHR22959">
    <property type="entry name" value="PYM PROTEIN"/>
    <property type="match status" value="1"/>
</dbReference>
<gene>
    <name evidence="3" type="ORF">CAOG_003062</name>
</gene>
<dbReference type="SMART" id="SM01273">
    <property type="entry name" value="Mago-bind"/>
    <property type="match status" value="1"/>
</dbReference>
<dbReference type="GO" id="GO:0035145">
    <property type="term" value="C:exon-exon junction complex"/>
    <property type="evidence" value="ECO:0007669"/>
    <property type="project" value="TreeGrafter"/>
</dbReference>
<dbReference type="OrthoDB" id="21625at2759"/>
<reference evidence="4" key="1">
    <citation type="submission" date="2011-02" db="EMBL/GenBank/DDBJ databases">
        <title>The Genome Sequence of Capsaspora owczarzaki ATCC 30864.</title>
        <authorList>
            <person name="Russ C."/>
            <person name="Cuomo C."/>
            <person name="Burger G."/>
            <person name="Gray M.W."/>
            <person name="Holland P.W.H."/>
            <person name="King N."/>
            <person name="Lang F.B.F."/>
            <person name="Roger A.J."/>
            <person name="Ruiz-Trillo I."/>
            <person name="Young S.K."/>
            <person name="Zeng Q."/>
            <person name="Gargeya S."/>
            <person name="Alvarado L."/>
            <person name="Berlin A."/>
            <person name="Chapman S.B."/>
            <person name="Chen Z."/>
            <person name="Freedman E."/>
            <person name="Gellesch M."/>
            <person name="Goldberg J."/>
            <person name="Griggs A."/>
            <person name="Gujja S."/>
            <person name="Heilman E."/>
            <person name="Heiman D."/>
            <person name="Howarth C."/>
            <person name="Mehta T."/>
            <person name="Neiman D."/>
            <person name="Pearson M."/>
            <person name="Roberts A."/>
            <person name="Saif S."/>
            <person name="Shea T."/>
            <person name="Shenoy N."/>
            <person name="Sisk P."/>
            <person name="Stolte C."/>
            <person name="Sykes S."/>
            <person name="White J."/>
            <person name="Yandava C."/>
            <person name="Haas B."/>
            <person name="Nusbaum C."/>
            <person name="Birren B."/>
        </authorList>
    </citation>
    <scope>NUCLEOTIDE SEQUENCE</scope>
    <source>
        <strain evidence="4">ATCC 30864</strain>
    </source>
</reference>
<dbReference type="Proteomes" id="UP000008743">
    <property type="component" value="Unassembled WGS sequence"/>
</dbReference>
<proteinExistence type="predicted"/>
<feature type="compositionally biased region" description="Polar residues" evidence="1">
    <location>
        <begin position="1"/>
        <end position="11"/>
    </location>
</feature>
<dbReference type="InterPro" id="IPR015362">
    <property type="entry name" value="WIBG_mago-bd"/>
</dbReference>
<protein>
    <recommendedName>
        <fullName evidence="2">WIBG Mago-binding domain-containing protein</fullName>
    </recommendedName>
</protein>
<evidence type="ECO:0000259" key="2">
    <source>
        <dbReference type="SMART" id="SM01273"/>
    </source>
</evidence>
<dbReference type="OMA" id="DSEMPTS"/>
<feature type="region of interest" description="Disordered" evidence="1">
    <location>
        <begin position="135"/>
        <end position="172"/>
    </location>
</feature>
<dbReference type="STRING" id="595528.A0A0D2UAG0"/>
<dbReference type="InParanoid" id="A0A0D2UAG0"/>
<dbReference type="RefSeq" id="XP_004363901.1">
    <property type="nucleotide sequence ID" value="XM_004363844.2"/>
</dbReference>
<dbReference type="InterPro" id="IPR036348">
    <property type="entry name" value="WIBG_N_sf"/>
</dbReference>